<feature type="chain" id="PRO_5046162428" evidence="1">
    <location>
        <begin position="37"/>
        <end position="226"/>
    </location>
</feature>
<keyword evidence="1" id="KW-0732">Signal</keyword>
<sequence>MSFSQKELSGMKNGIIRTVGATAAFAVLAFAGVATASADPAETRAPVSTSASAAAVPALPAGKIAFVSTVFGSYQPNNEWTTGLYVPKGWKDTKLSTDHHRYTGGKGHYSLRVNSWLDKPASQQTAAKRKIAALKGTKGLKIVSLTTGQVKQTTSVERPVHYYTTLTYTYVDAKGAKRLVMTRWVADWSGPKRLAEVELTAAGRPMDKAGLTSVLAVATQTLGRAG</sequence>
<dbReference type="RefSeq" id="WP_380046600.1">
    <property type="nucleotide sequence ID" value="NZ_JBHLTC010000014.1"/>
</dbReference>
<keyword evidence="3" id="KW-1185">Reference proteome</keyword>
<dbReference type="Proteomes" id="UP001589890">
    <property type="component" value="Unassembled WGS sequence"/>
</dbReference>
<gene>
    <name evidence="2" type="ORF">ACFFGN_12190</name>
</gene>
<evidence type="ECO:0000256" key="1">
    <source>
        <dbReference type="SAM" id="SignalP"/>
    </source>
</evidence>
<feature type="signal peptide" evidence="1">
    <location>
        <begin position="1"/>
        <end position="36"/>
    </location>
</feature>
<accession>A0ABV6QM59</accession>
<proteinExistence type="predicted"/>
<name>A0ABV6QM59_9ACTN</name>
<reference evidence="2 3" key="1">
    <citation type="submission" date="2024-09" db="EMBL/GenBank/DDBJ databases">
        <authorList>
            <person name="Sun Q."/>
            <person name="Mori K."/>
        </authorList>
    </citation>
    <scope>NUCLEOTIDE SEQUENCE [LARGE SCALE GENOMIC DNA]</scope>
    <source>
        <strain evidence="2 3">CGMCC 1.15906</strain>
    </source>
</reference>
<dbReference type="EMBL" id="JBHLTC010000014">
    <property type="protein sequence ID" value="MFC0624827.1"/>
    <property type="molecule type" value="Genomic_DNA"/>
</dbReference>
<comment type="caution">
    <text evidence="2">The sequence shown here is derived from an EMBL/GenBank/DDBJ whole genome shotgun (WGS) entry which is preliminary data.</text>
</comment>
<evidence type="ECO:0000313" key="3">
    <source>
        <dbReference type="Proteomes" id="UP001589890"/>
    </source>
</evidence>
<protein>
    <submittedName>
        <fullName evidence="2">Uncharacterized protein</fullName>
    </submittedName>
</protein>
<organism evidence="2 3">
    <name type="scientific">Kribbella deserti</name>
    <dbReference type="NCBI Taxonomy" id="1926257"/>
    <lineage>
        <taxon>Bacteria</taxon>
        <taxon>Bacillati</taxon>
        <taxon>Actinomycetota</taxon>
        <taxon>Actinomycetes</taxon>
        <taxon>Propionibacteriales</taxon>
        <taxon>Kribbellaceae</taxon>
        <taxon>Kribbella</taxon>
    </lineage>
</organism>
<evidence type="ECO:0000313" key="2">
    <source>
        <dbReference type="EMBL" id="MFC0624827.1"/>
    </source>
</evidence>